<comment type="caution">
    <text evidence="2">The sequence shown here is derived from an EMBL/GenBank/DDBJ whole genome shotgun (WGS) entry which is preliminary data.</text>
</comment>
<sequence length="211" mass="21867">MGYPYGQSGHDPYAAQGYAQPAYDPYTGQPLQGAQPYGAHNAYPAPAYGAAPYPYAQGYPQQRAGGGTAITAAVITLLLSLLGLAGLGISAAIVFGSTSSSASDTELREIMIPIMAVSTVPCLLMFLGSILLFKRKTAGRVIIILMMMLSVGYTAISTLVTLKNSDSGAVGVGIGSAVVVGALPLLILLLAAAPSTGRWIREGRQPTHPYY</sequence>
<keyword evidence="1" id="KW-1133">Transmembrane helix</keyword>
<dbReference type="Proteomes" id="UP001596223">
    <property type="component" value="Unassembled WGS sequence"/>
</dbReference>
<name>A0ABW1JSR0_9NOCA</name>
<keyword evidence="1" id="KW-0472">Membrane</keyword>
<gene>
    <name evidence="2" type="ORF">ACFP3H_11970</name>
</gene>
<feature type="transmembrane region" description="Helical" evidence="1">
    <location>
        <begin position="140"/>
        <end position="162"/>
    </location>
</feature>
<evidence type="ECO:0008006" key="4">
    <source>
        <dbReference type="Google" id="ProtNLM"/>
    </source>
</evidence>
<feature type="transmembrane region" description="Helical" evidence="1">
    <location>
        <begin position="69"/>
        <end position="95"/>
    </location>
</feature>
<reference evidence="3" key="1">
    <citation type="journal article" date="2019" name="Int. J. Syst. Evol. Microbiol.">
        <title>The Global Catalogue of Microorganisms (GCM) 10K type strain sequencing project: providing services to taxonomists for standard genome sequencing and annotation.</title>
        <authorList>
            <consortium name="The Broad Institute Genomics Platform"/>
            <consortium name="The Broad Institute Genome Sequencing Center for Infectious Disease"/>
            <person name="Wu L."/>
            <person name="Ma J."/>
        </authorList>
    </citation>
    <scope>NUCLEOTIDE SEQUENCE [LARGE SCALE GENOMIC DNA]</scope>
    <source>
        <strain evidence="3">CCUG 36956</strain>
    </source>
</reference>
<keyword evidence="1" id="KW-0812">Transmembrane</keyword>
<dbReference type="EMBL" id="JBHSQN010000007">
    <property type="protein sequence ID" value="MFC6011769.1"/>
    <property type="molecule type" value="Genomic_DNA"/>
</dbReference>
<protein>
    <recommendedName>
        <fullName evidence="4">DUF805 domain-containing protein</fullName>
    </recommendedName>
</protein>
<evidence type="ECO:0000313" key="2">
    <source>
        <dbReference type="EMBL" id="MFC6011769.1"/>
    </source>
</evidence>
<feature type="transmembrane region" description="Helical" evidence="1">
    <location>
        <begin position="168"/>
        <end position="191"/>
    </location>
</feature>
<dbReference type="RefSeq" id="WP_378604069.1">
    <property type="nucleotide sequence ID" value="NZ_JBHSQN010000007.1"/>
</dbReference>
<organism evidence="2 3">
    <name type="scientific">Nocardia lasii</name>
    <dbReference type="NCBI Taxonomy" id="1616107"/>
    <lineage>
        <taxon>Bacteria</taxon>
        <taxon>Bacillati</taxon>
        <taxon>Actinomycetota</taxon>
        <taxon>Actinomycetes</taxon>
        <taxon>Mycobacteriales</taxon>
        <taxon>Nocardiaceae</taxon>
        <taxon>Nocardia</taxon>
    </lineage>
</organism>
<proteinExistence type="predicted"/>
<accession>A0ABW1JSR0</accession>
<evidence type="ECO:0000256" key="1">
    <source>
        <dbReference type="SAM" id="Phobius"/>
    </source>
</evidence>
<keyword evidence="3" id="KW-1185">Reference proteome</keyword>
<evidence type="ECO:0000313" key="3">
    <source>
        <dbReference type="Proteomes" id="UP001596223"/>
    </source>
</evidence>
<feature type="transmembrane region" description="Helical" evidence="1">
    <location>
        <begin position="110"/>
        <end position="133"/>
    </location>
</feature>